<evidence type="ECO:0000256" key="1">
    <source>
        <dbReference type="SAM" id="MobiDB-lite"/>
    </source>
</evidence>
<dbReference type="RefSeq" id="WP_378988165.1">
    <property type="nucleotide sequence ID" value="NZ_JBHRVD010000001.1"/>
</dbReference>
<dbReference type="Pfam" id="PF09550">
    <property type="entry name" value="Phage_TAC_6"/>
    <property type="match status" value="1"/>
</dbReference>
<dbReference type="InterPro" id="IPR019056">
    <property type="entry name" value="Phage_TAC_6"/>
</dbReference>
<organism evidence="2 3">
    <name type="scientific">Mesorhizobium cantuariense</name>
    <dbReference type="NCBI Taxonomy" id="1300275"/>
    <lineage>
        <taxon>Bacteria</taxon>
        <taxon>Pseudomonadati</taxon>
        <taxon>Pseudomonadota</taxon>
        <taxon>Alphaproteobacteria</taxon>
        <taxon>Hyphomicrobiales</taxon>
        <taxon>Phyllobacteriaceae</taxon>
        <taxon>Mesorhizobium</taxon>
    </lineage>
</organism>
<name>A0ABV7MW46_9HYPH</name>
<accession>A0ABV7MW46</accession>
<keyword evidence="3" id="KW-1185">Reference proteome</keyword>
<sequence>MEKPFPWRDWMKGAFGVLHWTPEVFWKSTVTEYTLAIEGFNEANSSKKDEGPSDDEMSALLERYGGGIGNQ</sequence>
<evidence type="ECO:0000313" key="3">
    <source>
        <dbReference type="Proteomes" id="UP001595648"/>
    </source>
</evidence>
<dbReference type="Proteomes" id="UP001595648">
    <property type="component" value="Unassembled WGS sequence"/>
</dbReference>
<feature type="region of interest" description="Disordered" evidence="1">
    <location>
        <begin position="41"/>
        <end position="71"/>
    </location>
</feature>
<dbReference type="EMBL" id="JBHRVD010000001">
    <property type="protein sequence ID" value="MFC3326206.1"/>
    <property type="molecule type" value="Genomic_DNA"/>
</dbReference>
<comment type="caution">
    <text evidence="2">The sequence shown here is derived from an EMBL/GenBank/DDBJ whole genome shotgun (WGS) entry which is preliminary data.</text>
</comment>
<gene>
    <name evidence="2" type="ORF">ACFOJ9_31315</name>
</gene>
<reference evidence="3" key="1">
    <citation type="journal article" date="2019" name="Int. J. Syst. Evol. Microbiol.">
        <title>The Global Catalogue of Microorganisms (GCM) 10K type strain sequencing project: providing services to taxonomists for standard genome sequencing and annotation.</title>
        <authorList>
            <consortium name="The Broad Institute Genomics Platform"/>
            <consortium name="The Broad Institute Genome Sequencing Center for Infectious Disease"/>
            <person name="Wu L."/>
            <person name="Ma J."/>
        </authorList>
    </citation>
    <scope>NUCLEOTIDE SEQUENCE [LARGE SCALE GENOMIC DNA]</scope>
    <source>
        <strain evidence="3">ICMP 19515</strain>
    </source>
</reference>
<evidence type="ECO:0000313" key="2">
    <source>
        <dbReference type="EMBL" id="MFC3326206.1"/>
    </source>
</evidence>
<proteinExistence type="predicted"/>
<protein>
    <submittedName>
        <fullName evidence="2">Phage tail assembly chaperone</fullName>
    </submittedName>
</protein>